<organism evidence="7 8">
    <name type="scientific">Jeotgalicoccus saudimassiliensis</name>
    <dbReference type="NCBI Taxonomy" id="1461582"/>
    <lineage>
        <taxon>Bacteria</taxon>
        <taxon>Bacillati</taxon>
        <taxon>Bacillota</taxon>
        <taxon>Bacilli</taxon>
        <taxon>Bacillales</taxon>
        <taxon>Staphylococcaceae</taxon>
        <taxon>Jeotgalicoccus</taxon>
    </lineage>
</organism>
<gene>
    <name evidence="7" type="primary">bin3</name>
    <name evidence="7" type="ORF">BN1048_01884</name>
</gene>
<dbReference type="STRING" id="1461582.BN1048_01884"/>
<keyword evidence="8" id="KW-1185">Reference proteome</keyword>
<evidence type="ECO:0000256" key="1">
    <source>
        <dbReference type="ARBA" id="ARBA00009913"/>
    </source>
</evidence>
<dbReference type="EMBL" id="CCSE01000001">
    <property type="protein sequence ID" value="CEA02880.1"/>
    <property type="molecule type" value="Genomic_DNA"/>
</dbReference>
<dbReference type="InterPro" id="IPR036162">
    <property type="entry name" value="Resolvase-like_N_sf"/>
</dbReference>
<dbReference type="InterPro" id="IPR006118">
    <property type="entry name" value="Recombinase_CS"/>
</dbReference>
<evidence type="ECO:0000256" key="3">
    <source>
        <dbReference type="ARBA" id="ARBA00023125"/>
    </source>
</evidence>
<proteinExistence type="inferred from homology"/>
<dbReference type="Pfam" id="PF02796">
    <property type="entry name" value="HTH_7"/>
    <property type="match status" value="1"/>
</dbReference>
<accession>A0A078M9D4</accession>
<dbReference type="PROSITE" id="PS00398">
    <property type="entry name" value="RECOMBINASES_2"/>
    <property type="match status" value="1"/>
</dbReference>
<dbReference type="Gene3D" id="1.10.10.60">
    <property type="entry name" value="Homeodomain-like"/>
    <property type="match status" value="1"/>
</dbReference>
<comment type="similarity">
    <text evidence="1">Belongs to the site-specific recombinase resolvase family.</text>
</comment>
<dbReference type="Gene3D" id="3.40.50.1390">
    <property type="entry name" value="Resolvase, N-terminal catalytic domain"/>
    <property type="match status" value="1"/>
</dbReference>
<dbReference type="SMART" id="SM00857">
    <property type="entry name" value="Resolvase"/>
    <property type="match status" value="1"/>
</dbReference>
<dbReference type="GO" id="GO:0003677">
    <property type="term" value="F:DNA binding"/>
    <property type="evidence" value="ECO:0007669"/>
    <property type="project" value="UniProtKB-KW"/>
</dbReference>
<evidence type="ECO:0000256" key="4">
    <source>
        <dbReference type="ARBA" id="ARBA00023172"/>
    </source>
</evidence>
<dbReference type="CDD" id="cd03768">
    <property type="entry name" value="SR_ResInv"/>
    <property type="match status" value="1"/>
</dbReference>
<dbReference type="InterPro" id="IPR006120">
    <property type="entry name" value="Resolvase_HTH_dom"/>
</dbReference>
<evidence type="ECO:0000259" key="6">
    <source>
        <dbReference type="PROSITE" id="PS51736"/>
    </source>
</evidence>
<dbReference type="InterPro" id="IPR050639">
    <property type="entry name" value="SSR_resolvase"/>
</dbReference>
<dbReference type="InterPro" id="IPR006119">
    <property type="entry name" value="Resolv_N"/>
</dbReference>
<dbReference type="GO" id="GO:0015074">
    <property type="term" value="P:DNA integration"/>
    <property type="evidence" value="ECO:0007669"/>
    <property type="project" value="UniProtKB-KW"/>
</dbReference>
<dbReference type="eggNOG" id="COG1961">
    <property type="taxonomic scope" value="Bacteria"/>
</dbReference>
<keyword evidence="4" id="KW-0233">DNA recombination</keyword>
<dbReference type="PROSITE" id="PS51736">
    <property type="entry name" value="RECOMBINASES_3"/>
    <property type="match status" value="1"/>
</dbReference>
<dbReference type="OrthoDB" id="9797501at2"/>
<reference evidence="7 8" key="1">
    <citation type="submission" date="2014-07" db="EMBL/GenBank/DDBJ databases">
        <authorList>
            <person name="Urmite Genomes Urmite Genomes"/>
        </authorList>
    </citation>
    <scope>NUCLEOTIDE SEQUENCE [LARGE SCALE GENOMIC DNA]</scope>
    <source>
        <strain evidence="7 8">13MG44_air</strain>
    </source>
</reference>
<dbReference type="Proteomes" id="UP000044136">
    <property type="component" value="Unassembled WGS sequence"/>
</dbReference>
<keyword evidence="2" id="KW-0229">DNA integration</keyword>
<dbReference type="HOGENOM" id="CLU_010686_8_1_9"/>
<dbReference type="PANTHER" id="PTHR30461">
    <property type="entry name" value="DNA-INVERTASE FROM LAMBDOID PROPHAGE"/>
    <property type="match status" value="1"/>
</dbReference>
<evidence type="ECO:0000313" key="8">
    <source>
        <dbReference type="Proteomes" id="UP000044136"/>
    </source>
</evidence>
<keyword evidence="3" id="KW-0238">DNA-binding</keyword>
<dbReference type="PANTHER" id="PTHR30461:SF26">
    <property type="entry name" value="RESOLVASE HOMOLOG YNEB"/>
    <property type="match status" value="1"/>
</dbReference>
<name>A0A078M9D4_9STAP</name>
<evidence type="ECO:0000256" key="5">
    <source>
        <dbReference type="PIRSR" id="PIRSR606118-50"/>
    </source>
</evidence>
<protein>
    <submittedName>
        <fullName evidence="7">Putative transposon Tn552 DNA-invertase bin3</fullName>
    </submittedName>
</protein>
<feature type="domain" description="Resolvase/invertase-type recombinase catalytic" evidence="6">
    <location>
        <begin position="1"/>
        <end position="137"/>
    </location>
</feature>
<dbReference type="GO" id="GO:0000150">
    <property type="term" value="F:DNA strand exchange activity"/>
    <property type="evidence" value="ECO:0007669"/>
    <property type="project" value="InterPro"/>
</dbReference>
<dbReference type="Pfam" id="PF00239">
    <property type="entry name" value="Resolvase"/>
    <property type="match status" value="1"/>
</dbReference>
<evidence type="ECO:0000313" key="7">
    <source>
        <dbReference type="EMBL" id="CEA02880.1"/>
    </source>
</evidence>
<dbReference type="RefSeq" id="WP_035810571.1">
    <property type="nucleotide sequence ID" value="NZ_CCSE01000001.1"/>
</dbReference>
<sequence>MIYGYARVSNKDQNLARQIEALKNEGCENIFKEMVSGANLNRPALQNLLEELNAGDIVIVHSLDRISRSTVDLLNLVEMMKKKGVFMKSLQDAWFDMTDDNPFSDFLLTIMSGLSEYERKMIKSRQREGIIQAKKEGKYKGRIRKYTENHVGMNHAIELYHSGAKTVKEICDITKVSKSALYRELKRREGDILVKS</sequence>
<evidence type="ECO:0000256" key="2">
    <source>
        <dbReference type="ARBA" id="ARBA00022908"/>
    </source>
</evidence>
<feature type="active site" description="O-(5'-phospho-DNA)-serine intermediate" evidence="5">
    <location>
        <position position="9"/>
    </location>
</feature>
<dbReference type="AlphaFoldDB" id="A0A078M9D4"/>
<dbReference type="SUPFAM" id="SSF53041">
    <property type="entry name" value="Resolvase-like"/>
    <property type="match status" value="1"/>
</dbReference>